<evidence type="ECO:0000256" key="3">
    <source>
        <dbReference type="ARBA" id="ARBA00022989"/>
    </source>
</evidence>
<keyword evidence="4 5" id="KW-0472">Membrane</keyword>
<dbReference type="PANTHER" id="PTHR22776">
    <property type="entry name" value="MARVEL-CONTAINING POTENTIAL LIPID RAFT-ASSOCIATED PROTEIN"/>
    <property type="match status" value="1"/>
</dbReference>
<comment type="caution">
    <text evidence="9">The sequence shown here is derived from an EMBL/GenBank/DDBJ whole genome shotgun (WGS) entry which is preliminary data.</text>
</comment>
<dbReference type="Pfam" id="PF01284">
    <property type="entry name" value="MARVEL"/>
    <property type="match status" value="2"/>
</dbReference>
<evidence type="ECO:0000256" key="6">
    <source>
        <dbReference type="SAM" id="MobiDB-lite"/>
    </source>
</evidence>
<comment type="subcellular location">
    <subcellularLocation>
        <location evidence="1">Membrane</location>
        <topology evidence="1">Multi-pass membrane protein</topology>
    </subcellularLocation>
</comment>
<reference evidence="9 10" key="1">
    <citation type="submission" date="2022-05" db="EMBL/GenBank/DDBJ databases">
        <authorList>
            <consortium name="Genoscope - CEA"/>
            <person name="William W."/>
        </authorList>
    </citation>
    <scope>NUCLEOTIDE SEQUENCE [LARGE SCALE GENOMIC DNA]</scope>
</reference>
<evidence type="ECO:0000256" key="2">
    <source>
        <dbReference type="ARBA" id="ARBA00022692"/>
    </source>
</evidence>
<evidence type="ECO:0000313" key="9">
    <source>
        <dbReference type="EMBL" id="CAH3161270.1"/>
    </source>
</evidence>
<feature type="transmembrane region" description="Helical" evidence="7">
    <location>
        <begin position="69"/>
        <end position="90"/>
    </location>
</feature>
<dbReference type="Proteomes" id="UP001159405">
    <property type="component" value="Unassembled WGS sequence"/>
</dbReference>
<sequence length="371" mass="40758">MADPENQGANPDKAPEKQSSGGGGQIGFTMEYVTSIPGIIKIVEFFLLMIAFALAADFKGSFSWGRMDFFLFVTITSWLFVIAIFVLFVFNVISVINVNIDWNLPVMIFAGVVAVLLLISSSLIADDARRGNDIYGGLRPYGYSVDKLSAAAAFGFFSMVAFIIDAGIHFMKMQGRIQPALSCEHIENFTKDLEMADPENQGANPDKAPEKQSSGGGEQIGFIMEYITSIPGIIKIVQFFLLMIAFGLAAGSKGSFSWGRMDFFLFVTITSWVLVIAIFVLFAFNVISMINVNIDWKLPVMIFDAVVAVLLLISSSLIADDARKWNYIYGGLRPYGFSVDKLSAAAAFGFFSMVAFIIDAVIHFMKMQGKM</sequence>
<keyword evidence="10" id="KW-1185">Reference proteome</keyword>
<evidence type="ECO:0000256" key="1">
    <source>
        <dbReference type="ARBA" id="ARBA00004141"/>
    </source>
</evidence>
<dbReference type="PROSITE" id="PS51225">
    <property type="entry name" value="MARVEL"/>
    <property type="match status" value="2"/>
</dbReference>
<dbReference type="InterPro" id="IPR050578">
    <property type="entry name" value="MARVEL-CKLF_proteins"/>
</dbReference>
<feature type="transmembrane region" description="Helical" evidence="7">
    <location>
        <begin position="342"/>
        <end position="365"/>
    </location>
</feature>
<feature type="transmembrane region" description="Helical" evidence="7">
    <location>
        <begin position="102"/>
        <end position="125"/>
    </location>
</feature>
<evidence type="ECO:0000256" key="7">
    <source>
        <dbReference type="SAM" id="Phobius"/>
    </source>
</evidence>
<protein>
    <recommendedName>
        <fullName evidence="8">MARVEL domain-containing protein</fullName>
    </recommendedName>
</protein>
<accession>A0ABN8QBJ4</accession>
<dbReference type="EMBL" id="CALNXK010000119">
    <property type="protein sequence ID" value="CAH3161270.1"/>
    <property type="molecule type" value="Genomic_DNA"/>
</dbReference>
<organism evidence="9 10">
    <name type="scientific">Porites lobata</name>
    <dbReference type="NCBI Taxonomy" id="104759"/>
    <lineage>
        <taxon>Eukaryota</taxon>
        <taxon>Metazoa</taxon>
        <taxon>Cnidaria</taxon>
        <taxon>Anthozoa</taxon>
        <taxon>Hexacorallia</taxon>
        <taxon>Scleractinia</taxon>
        <taxon>Fungiina</taxon>
        <taxon>Poritidae</taxon>
        <taxon>Porites</taxon>
    </lineage>
</organism>
<feature type="domain" description="MARVEL" evidence="8">
    <location>
        <begin position="226"/>
        <end position="368"/>
    </location>
</feature>
<dbReference type="InterPro" id="IPR008253">
    <property type="entry name" value="Marvel"/>
</dbReference>
<evidence type="ECO:0000313" key="10">
    <source>
        <dbReference type="Proteomes" id="UP001159405"/>
    </source>
</evidence>
<evidence type="ECO:0000259" key="8">
    <source>
        <dbReference type="PROSITE" id="PS51225"/>
    </source>
</evidence>
<feature type="region of interest" description="Disordered" evidence="6">
    <location>
        <begin position="1"/>
        <end position="22"/>
    </location>
</feature>
<evidence type="ECO:0000256" key="4">
    <source>
        <dbReference type="ARBA" id="ARBA00023136"/>
    </source>
</evidence>
<proteinExistence type="predicted"/>
<keyword evidence="3 7" id="KW-1133">Transmembrane helix</keyword>
<feature type="transmembrane region" description="Helical" evidence="7">
    <location>
        <begin position="148"/>
        <end position="168"/>
    </location>
</feature>
<feature type="transmembrane region" description="Helical" evidence="7">
    <location>
        <begin position="232"/>
        <end position="251"/>
    </location>
</feature>
<name>A0ABN8QBJ4_9CNID</name>
<feature type="transmembrane region" description="Helical" evidence="7">
    <location>
        <begin position="298"/>
        <end position="319"/>
    </location>
</feature>
<keyword evidence="2 5" id="KW-0812">Transmembrane</keyword>
<feature type="transmembrane region" description="Helical" evidence="7">
    <location>
        <begin position="38"/>
        <end position="57"/>
    </location>
</feature>
<dbReference type="PANTHER" id="PTHR22776:SF49">
    <property type="entry name" value="MARVEL DOMAIN-CONTAINING PROTEIN"/>
    <property type="match status" value="1"/>
</dbReference>
<evidence type="ECO:0000256" key="5">
    <source>
        <dbReference type="PROSITE-ProRule" id="PRU00581"/>
    </source>
</evidence>
<feature type="domain" description="MARVEL" evidence="8">
    <location>
        <begin position="32"/>
        <end position="174"/>
    </location>
</feature>
<feature type="transmembrane region" description="Helical" evidence="7">
    <location>
        <begin position="263"/>
        <end position="286"/>
    </location>
</feature>
<gene>
    <name evidence="9" type="ORF">PLOB_00004407</name>
</gene>